<sequence>MKNRQIRIIAVLLATVLAYAGLIGAAAVTAQAADNAPVVQPVTAQTCVDIAVEAELSAADADNDVVLYQLTEKPRLGTAKIEGSTLYYTPGRKAGRDSFHYTAVDAEGNTAQPAAITIEIKKNKTGLTYSDMDGDPAHYAAIYLAQKGVMTGETIGSCAFFHPSRPVTRSEFIAMTAAAADLSVEPTDQTDFADDSGLSAWAKPYISVAAANGLVNGYATVSGVSEIRGEKTITTAEAGVVLDHLLDGTLSGVQYAWSMSDHSPQDWAQPAIARLERASVLTAAQAQNPEHPLDRRTACEMLYRALILLDS</sequence>
<dbReference type="Gene3D" id="2.60.40.3440">
    <property type="match status" value="1"/>
</dbReference>
<name>A0AAW4VS67_9FIRM</name>
<comment type="caution">
    <text evidence="4">The sequence shown here is derived from an EMBL/GenBank/DDBJ whole genome shotgun (WGS) entry which is preliminary data.</text>
</comment>
<evidence type="ECO:0000313" key="4">
    <source>
        <dbReference type="EMBL" id="MCC2175751.1"/>
    </source>
</evidence>
<dbReference type="Pfam" id="PF17963">
    <property type="entry name" value="Big_9"/>
    <property type="match status" value="1"/>
</dbReference>
<dbReference type="EMBL" id="JAJEPX010000001">
    <property type="protein sequence ID" value="MCC2175751.1"/>
    <property type="molecule type" value="Genomic_DNA"/>
</dbReference>
<protein>
    <submittedName>
        <fullName evidence="4">S-layer homology domain-containing protein</fullName>
    </submittedName>
</protein>
<dbReference type="AlphaFoldDB" id="A0AAW4VS67"/>
<feature type="domain" description="SLH" evidence="3">
    <location>
        <begin position="189"/>
        <end position="256"/>
    </location>
</feature>
<organism evidence="4 5">
    <name type="scientific">Agathobaculum butyriciproducens</name>
    <dbReference type="NCBI Taxonomy" id="1628085"/>
    <lineage>
        <taxon>Bacteria</taxon>
        <taxon>Bacillati</taxon>
        <taxon>Bacillota</taxon>
        <taxon>Clostridia</taxon>
        <taxon>Eubacteriales</taxon>
        <taxon>Butyricicoccaceae</taxon>
        <taxon>Agathobaculum</taxon>
    </lineage>
</organism>
<feature type="chain" id="PRO_5043386164" evidence="2">
    <location>
        <begin position="33"/>
        <end position="311"/>
    </location>
</feature>
<gene>
    <name evidence="4" type="ORF">LKD22_01180</name>
</gene>
<reference evidence="4 5" key="1">
    <citation type="submission" date="2021-10" db="EMBL/GenBank/DDBJ databases">
        <title>Anaerobic single-cell dispensing facilitates the cultivation of human gut bacteria.</title>
        <authorList>
            <person name="Afrizal A."/>
        </authorList>
    </citation>
    <scope>NUCLEOTIDE SEQUENCE [LARGE SCALE GENOMIC DNA]</scope>
    <source>
        <strain evidence="4 5">CLA-AA-H270</strain>
    </source>
</reference>
<keyword evidence="2" id="KW-0732">Signal</keyword>
<evidence type="ECO:0000256" key="2">
    <source>
        <dbReference type="SAM" id="SignalP"/>
    </source>
</evidence>
<evidence type="ECO:0000313" key="5">
    <source>
        <dbReference type="Proteomes" id="UP001298753"/>
    </source>
</evidence>
<evidence type="ECO:0000259" key="3">
    <source>
        <dbReference type="PROSITE" id="PS51272"/>
    </source>
</evidence>
<feature type="domain" description="SLH" evidence="3">
    <location>
        <begin position="124"/>
        <end position="188"/>
    </location>
</feature>
<dbReference type="GeneID" id="98660197"/>
<dbReference type="Pfam" id="PF00395">
    <property type="entry name" value="SLH"/>
    <property type="match status" value="2"/>
</dbReference>
<dbReference type="InterPro" id="IPR001119">
    <property type="entry name" value="SLH_dom"/>
</dbReference>
<dbReference type="RefSeq" id="WP_227599988.1">
    <property type="nucleotide sequence ID" value="NZ_JAJEPX010000001.1"/>
</dbReference>
<evidence type="ECO:0000256" key="1">
    <source>
        <dbReference type="ARBA" id="ARBA00022737"/>
    </source>
</evidence>
<dbReference type="Proteomes" id="UP001298753">
    <property type="component" value="Unassembled WGS sequence"/>
</dbReference>
<dbReference type="PROSITE" id="PS51272">
    <property type="entry name" value="SLH"/>
    <property type="match status" value="2"/>
</dbReference>
<proteinExistence type="predicted"/>
<feature type="signal peptide" evidence="2">
    <location>
        <begin position="1"/>
        <end position="32"/>
    </location>
</feature>
<keyword evidence="1" id="KW-0677">Repeat</keyword>
<keyword evidence="5" id="KW-1185">Reference proteome</keyword>
<accession>A0AAW4VS67</accession>